<dbReference type="SUPFAM" id="SSF54060">
    <property type="entry name" value="His-Me finger endonucleases"/>
    <property type="match status" value="1"/>
</dbReference>
<dbReference type="InterPro" id="IPR003615">
    <property type="entry name" value="HNH_nuc"/>
</dbReference>
<accession>A0A6J5M200</accession>
<evidence type="ECO:0000313" key="3">
    <source>
        <dbReference type="EMBL" id="CAB4140172.1"/>
    </source>
</evidence>
<dbReference type="Gene3D" id="3.90.75.20">
    <property type="match status" value="1"/>
</dbReference>
<feature type="domain" description="NUMOD4" evidence="1">
    <location>
        <begin position="3"/>
        <end position="55"/>
    </location>
</feature>
<gene>
    <name evidence="3" type="ORF">UFOVP402_9</name>
</gene>
<dbReference type="InterPro" id="IPR010902">
    <property type="entry name" value="NUMOD4"/>
</dbReference>
<feature type="domain" description="HNH nuclease" evidence="2">
    <location>
        <begin position="63"/>
        <end position="108"/>
    </location>
</feature>
<dbReference type="Pfam" id="PF07463">
    <property type="entry name" value="NUMOD4"/>
    <property type="match status" value="1"/>
</dbReference>
<sequence>MQEIWKPIKNYEGIYEISNYGEIKVLANNGSGKRKHDAIMKTFNNGNGYVYITLTKNKVRKNYYIHRLLAEHFIPNADNRPHVNHINGIKNDNRLENLEWCTLSENMRHAKELGLICRPNSKLDLTEVIEIRLKHINGQTRTELMSQYKISRAQIHRIVRYQNWKP</sequence>
<dbReference type="InterPro" id="IPR044925">
    <property type="entry name" value="His-Me_finger_sf"/>
</dbReference>
<evidence type="ECO:0000259" key="1">
    <source>
        <dbReference type="Pfam" id="PF07463"/>
    </source>
</evidence>
<name>A0A6J5M200_9CAUD</name>
<dbReference type="GO" id="GO:0016788">
    <property type="term" value="F:hydrolase activity, acting on ester bonds"/>
    <property type="evidence" value="ECO:0007669"/>
    <property type="project" value="InterPro"/>
</dbReference>
<evidence type="ECO:0000259" key="2">
    <source>
        <dbReference type="Pfam" id="PF13392"/>
    </source>
</evidence>
<proteinExistence type="predicted"/>
<dbReference type="EMBL" id="LR796374">
    <property type="protein sequence ID" value="CAB4140172.1"/>
    <property type="molecule type" value="Genomic_DNA"/>
</dbReference>
<dbReference type="Pfam" id="PF13392">
    <property type="entry name" value="HNH_3"/>
    <property type="match status" value="1"/>
</dbReference>
<organism evidence="3">
    <name type="scientific">uncultured Caudovirales phage</name>
    <dbReference type="NCBI Taxonomy" id="2100421"/>
    <lineage>
        <taxon>Viruses</taxon>
        <taxon>Duplodnaviria</taxon>
        <taxon>Heunggongvirae</taxon>
        <taxon>Uroviricota</taxon>
        <taxon>Caudoviricetes</taxon>
        <taxon>Peduoviridae</taxon>
        <taxon>Maltschvirus</taxon>
        <taxon>Maltschvirus maltsch</taxon>
    </lineage>
</organism>
<protein>
    <submittedName>
        <fullName evidence="3">NUMOD4</fullName>
    </submittedName>
</protein>
<reference evidence="3" key="1">
    <citation type="submission" date="2020-04" db="EMBL/GenBank/DDBJ databases">
        <authorList>
            <person name="Chiriac C."/>
            <person name="Salcher M."/>
            <person name="Ghai R."/>
            <person name="Kavagutti S V."/>
        </authorList>
    </citation>
    <scope>NUCLEOTIDE SEQUENCE</scope>
</reference>